<keyword evidence="3" id="KW-1185">Reference proteome</keyword>
<gene>
    <name evidence="2" type="ORF">GBAG_1122</name>
</gene>
<organism evidence="2 3">
    <name type="scientific">Buttiauxella agrestis ATCC 33320</name>
    <dbReference type="NCBI Taxonomy" id="1006004"/>
    <lineage>
        <taxon>Bacteria</taxon>
        <taxon>Pseudomonadati</taxon>
        <taxon>Pseudomonadota</taxon>
        <taxon>Gammaproteobacteria</taxon>
        <taxon>Enterobacterales</taxon>
        <taxon>Enterobacteriaceae</taxon>
        <taxon>Buttiauxella</taxon>
    </lineage>
</organism>
<proteinExistence type="predicted"/>
<dbReference type="Pfam" id="PF07437">
    <property type="entry name" value="YfaZ"/>
    <property type="match status" value="1"/>
</dbReference>
<evidence type="ECO:0000313" key="2">
    <source>
        <dbReference type="EMBL" id="KFC82753.1"/>
    </source>
</evidence>
<evidence type="ECO:0000256" key="1">
    <source>
        <dbReference type="SAM" id="SignalP"/>
    </source>
</evidence>
<dbReference type="RefSeq" id="WP_034494070.1">
    <property type="nucleotide sequence ID" value="NZ_JMPI01000022.1"/>
</dbReference>
<dbReference type="OrthoDB" id="6506259at2"/>
<dbReference type="Proteomes" id="UP000028653">
    <property type="component" value="Unassembled WGS sequence"/>
</dbReference>
<evidence type="ECO:0000313" key="3">
    <source>
        <dbReference type="Proteomes" id="UP000028653"/>
    </source>
</evidence>
<name>A0A085GGA8_9ENTR</name>
<protein>
    <submittedName>
        <fullName evidence="2">YfaZ family protein</fullName>
    </submittedName>
</protein>
<dbReference type="EMBL" id="JMPI01000022">
    <property type="protein sequence ID" value="KFC82753.1"/>
    <property type="molecule type" value="Genomic_DNA"/>
</dbReference>
<feature type="signal peptide" evidence="1">
    <location>
        <begin position="1"/>
        <end position="21"/>
    </location>
</feature>
<feature type="chain" id="PRO_5001791239" evidence="1">
    <location>
        <begin position="22"/>
        <end position="180"/>
    </location>
</feature>
<comment type="caution">
    <text evidence="2">The sequence shown here is derived from an EMBL/GenBank/DDBJ whole genome shotgun (WGS) entry which is preliminary data.</text>
</comment>
<dbReference type="InterPro" id="IPR009998">
    <property type="entry name" value="YfaZ"/>
</dbReference>
<sequence length="180" mass="18467">MNKLLIATVAGLALVSASASAISISGQAGEKYTNVAVGFGQDSAGLTMNGNYAHNDDDGDTAGLGLGLNVPLGPFMGTVGGRAVYLNPKDGDEGYAVAVGGGLSWEIFNSFSVFGDYYYSPDSLSSGVKDYQEASAGARWTIIRPITVEAGYRYIGVDGKDGNRDNAIADGPYVGVSAGF</sequence>
<dbReference type="STRING" id="1006004.GBAG_1122"/>
<accession>A0A085GGA8</accession>
<dbReference type="SUPFAM" id="SSF56935">
    <property type="entry name" value="Porins"/>
    <property type="match status" value="1"/>
</dbReference>
<dbReference type="eggNOG" id="ENOG5030AVP">
    <property type="taxonomic scope" value="Bacteria"/>
</dbReference>
<reference evidence="2 3" key="1">
    <citation type="submission" date="2014-05" db="EMBL/GenBank/DDBJ databases">
        <title>ATOL: Assembling a taxonomically balanced genome-scale reconstruction of the evolutionary history of the Enterobacteriaceae.</title>
        <authorList>
            <person name="Plunkett G.III."/>
            <person name="Neeno-Eckwall E.C."/>
            <person name="Glasner J.D."/>
            <person name="Perna N.T."/>
        </authorList>
    </citation>
    <scope>NUCLEOTIDE SEQUENCE [LARGE SCALE GENOMIC DNA]</scope>
    <source>
        <strain evidence="2 3">ATCC 33320</strain>
    </source>
</reference>
<keyword evidence="1" id="KW-0732">Signal</keyword>
<dbReference type="AlphaFoldDB" id="A0A085GGA8"/>